<reference evidence="2 3" key="1">
    <citation type="journal article" date="2017" name="PLoS Biol.">
        <title>The sea cucumber genome provides insights into morphological evolution and visceral regeneration.</title>
        <authorList>
            <person name="Zhang X."/>
            <person name="Sun L."/>
            <person name="Yuan J."/>
            <person name="Sun Y."/>
            <person name="Gao Y."/>
            <person name="Zhang L."/>
            <person name="Li S."/>
            <person name="Dai H."/>
            <person name="Hamel J.F."/>
            <person name="Liu C."/>
            <person name="Yu Y."/>
            <person name="Liu S."/>
            <person name="Lin W."/>
            <person name="Guo K."/>
            <person name="Jin S."/>
            <person name="Xu P."/>
            <person name="Storey K.B."/>
            <person name="Huan P."/>
            <person name="Zhang T."/>
            <person name="Zhou Y."/>
            <person name="Zhang J."/>
            <person name="Lin C."/>
            <person name="Li X."/>
            <person name="Xing L."/>
            <person name="Huo D."/>
            <person name="Sun M."/>
            <person name="Wang L."/>
            <person name="Mercier A."/>
            <person name="Li F."/>
            <person name="Yang H."/>
            <person name="Xiang J."/>
        </authorList>
    </citation>
    <scope>NUCLEOTIDE SEQUENCE [LARGE SCALE GENOMIC DNA]</scope>
    <source>
        <strain evidence="2">Shaxun</strain>
        <tissue evidence="2">Muscle</tissue>
    </source>
</reference>
<evidence type="ECO:0000313" key="3">
    <source>
        <dbReference type="Proteomes" id="UP000230750"/>
    </source>
</evidence>
<dbReference type="AlphaFoldDB" id="A0A2G8L5R7"/>
<protein>
    <submittedName>
        <fullName evidence="2">Putative CDK5 regulatory subunit-associated protein 3 isoform X1</fullName>
    </submittedName>
</protein>
<organism evidence="2 3">
    <name type="scientific">Stichopus japonicus</name>
    <name type="common">Sea cucumber</name>
    <dbReference type="NCBI Taxonomy" id="307972"/>
    <lineage>
        <taxon>Eukaryota</taxon>
        <taxon>Metazoa</taxon>
        <taxon>Echinodermata</taxon>
        <taxon>Eleutherozoa</taxon>
        <taxon>Echinozoa</taxon>
        <taxon>Holothuroidea</taxon>
        <taxon>Aspidochirotacea</taxon>
        <taxon>Aspidochirotida</taxon>
        <taxon>Stichopodidae</taxon>
        <taxon>Apostichopus</taxon>
    </lineage>
</organism>
<dbReference type="GO" id="GO:0012505">
    <property type="term" value="C:endomembrane system"/>
    <property type="evidence" value="ECO:0007669"/>
    <property type="project" value="TreeGrafter"/>
</dbReference>
<keyword evidence="3" id="KW-1185">Reference proteome</keyword>
<dbReference type="PANTHER" id="PTHR14894:SF0">
    <property type="entry name" value="CDK5 REGULATORY SUBUNIT-ASSOCIATED PROTEIN 3"/>
    <property type="match status" value="1"/>
</dbReference>
<accession>A0A2G8L5R7</accession>
<evidence type="ECO:0000313" key="2">
    <source>
        <dbReference type="EMBL" id="PIK55602.1"/>
    </source>
</evidence>
<proteinExistence type="inferred from homology"/>
<dbReference type="GO" id="GO:0007346">
    <property type="term" value="P:regulation of mitotic cell cycle"/>
    <property type="evidence" value="ECO:0007669"/>
    <property type="project" value="TreeGrafter"/>
</dbReference>
<evidence type="ECO:0000256" key="1">
    <source>
        <dbReference type="ARBA" id="ARBA00007478"/>
    </source>
</evidence>
<dbReference type="OrthoDB" id="340432at2759"/>
<dbReference type="Pfam" id="PF05600">
    <property type="entry name" value="CDK5RAP3"/>
    <property type="match status" value="1"/>
</dbReference>
<dbReference type="EMBL" id="MRZV01000209">
    <property type="protein sequence ID" value="PIK55602.1"/>
    <property type="molecule type" value="Genomic_DNA"/>
</dbReference>
<dbReference type="CDD" id="cd22249">
    <property type="entry name" value="UDM1_RNF168_RNF169-like"/>
    <property type="match status" value="1"/>
</dbReference>
<name>A0A2G8L5R7_STIJA</name>
<dbReference type="Proteomes" id="UP000230750">
    <property type="component" value="Unassembled WGS sequence"/>
</dbReference>
<comment type="caution">
    <text evidence="2">The sequence shown here is derived from an EMBL/GenBank/DDBJ whole genome shotgun (WGS) entry which is preliminary data.</text>
</comment>
<gene>
    <name evidence="2" type="ORF">BSL78_07504</name>
</gene>
<dbReference type="PANTHER" id="PTHR14894">
    <property type="entry name" value="CDK5 REGULATORY SUBUNIT-ASSOCIATED PROTEIN 3"/>
    <property type="match status" value="1"/>
</dbReference>
<dbReference type="InterPro" id="IPR008491">
    <property type="entry name" value="CDK5RAP3"/>
</dbReference>
<dbReference type="STRING" id="307972.A0A2G8L5R7"/>
<comment type="similarity">
    <text evidence="1">Belongs to the CDK5RAP3 family.</text>
</comment>
<sequence>MSDGTDNLPIDITSNKLLDWLIDRRHVKHKWQVEATSIQKKISHAIQDMPEVEEIKTLLAGTYINYFHCLRILELLKVSESGSKNIFGYYSSQRMKDWQEIVSLYEKDSIYLAEVSDTLIRNVAYEVPWIRKQIARCQSTQTECEKKDKYYADAAVAAKEEYQQYCKQLGIKGEKIRAELLSLVAELPAFYESLTTDVKSLSDVVDFYGAFVQFTIESVKGGTTPLLSHLMENGNTTTYQWRKKKTPDSVEEVKLWFLEEEEETANEDEIDWGLTSDDVEDIDFNITIEDVGADQKAPIDFGIETSDTSGNIDWNIETNSGGAGDDSIARGTDALTVLDNPVTRNQFVNELLELESFLQQRLMEMQGEDDILSVNQFQSAPSNVQMKTVEDIKRMLASISNILSKMTDTRIHHLFMLKSSPQYVDRLTETVRLKKDMEEKMLASQVAMQEKRKASMEEAKQLKPKEERIIKHTRELQKQIEKEISKKYKNRPVNLMGAINTL</sequence>